<reference evidence="1" key="3">
    <citation type="journal article" date="2017" name="Nature">
        <title>Genome sequence of the progenitor of the wheat D genome Aegilops tauschii.</title>
        <authorList>
            <person name="Luo M.C."/>
            <person name="Gu Y.Q."/>
            <person name="Puiu D."/>
            <person name="Wang H."/>
            <person name="Twardziok S.O."/>
            <person name="Deal K.R."/>
            <person name="Huo N."/>
            <person name="Zhu T."/>
            <person name="Wang L."/>
            <person name="Wang Y."/>
            <person name="McGuire P.E."/>
            <person name="Liu S."/>
            <person name="Long H."/>
            <person name="Ramasamy R.K."/>
            <person name="Rodriguez J.C."/>
            <person name="Van S.L."/>
            <person name="Yuan L."/>
            <person name="Wang Z."/>
            <person name="Xia Z."/>
            <person name="Xiao L."/>
            <person name="Anderson O.D."/>
            <person name="Ouyang S."/>
            <person name="Liang Y."/>
            <person name="Zimin A.V."/>
            <person name="Pertea G."/>
            <person name="Qi P."/>
            <person name="Bennetzen J.L."/>
            <person name="Dai X."/>
            <person name="Dawson M.W."/>
            <person name="Muller H.G."/>
            <person name="Kugler K."/>
            <person name="Rivarola-Duarte L."/>
            <person name="Spannagl M."/>
            <person name="Mayer K.F.X."/>
            <person name="Lu F.H."/>
            <person name="Bevan M.W."/>
            <person name="Leroy P."/>
            <person name="Li P."/>
            <person name="You F.M."/>
            <person name="Sun Q."/>
            <person name="Liu Z."/>
            <person name="Lyons E."/>
            <person name="Wicker T."/>
            <person name="Salzberg S.L."/>
            <person name="Devos K.M."/>
            <person name="Dvorak J."/>
        </authorList>
    </citation>
    <scope>NUCLEOTIDE SEQUENCE [LARGE SCALE GENOMIC DNA]</scope>
    <source>
        <strain evidence="1">cv. AL8/78</strain>
    </source>
</reference>
<reference evidence="1" key="4">
    <citation type="submission" date="2019-03" db="UniProtKB">
        <authorList>
            <consortium name="EnsemblPlants"/>
        </authorList>
    </citation>
    <scope>IDENTIFICATION</scope>
</reference>
<sequence>LAFEHTKKNLRMAKGQETLALAAARRRLHPAAANAEGRVRRR</sequence>
<protein>
    <submittedName>
        <fullName evidence="1">Uncharacterized protein</fullName>
    </submittedName>
</protein>
<evidence type="ECO:0000313" key="1">
    <source>
        <dbReference type="EnsemblPlants" id="AET1Gv20193900.1"/>
    </source>
</evidence>
<dbReference type="Proteomes" id="UP000015105">
    <property type="component" value="Chromosome 1D"/>
</dbReference>
<evidence type="ECO:0000313" key="2">
    <source>
        <dbReference type="Proteomes" id="UP000015105"/>
    </source>
</evidence>
<reference evidence="2" key="1">
    <citation type="journal article" date="2014" name="Science">
        <title>Ancient hybridizations among the ancestral genomes of bread wheat.</title>
        <authorList>
            <consortium name="International Wheat Genome Sequencing Consortium,"/>
            <person name="Marcussen T."/>
            <person name="Sandve S.R."/>
            <person name="Heier L."/>
            <person name="Spannagl M."/>
            <person name="Pfeifer M."/>
            <person name="Jakobsen K.S."/>
            <person name="Wulff B.B."/>
            <person name="Steuernagel B."/>
            <person name="Mayer K.F."/>
            <person name="Olsen O.A."/>
        </authorList>
    </citation>
    <scope>NUCLEOTIDE SEQUENCE [LARGE SCALE GENOMIC DNA]</scope>
    <source>
        <strain evidence="2">cv. AL8/78</strain>
    </source>
</reference>
<dbReference type="EnsemblPlants" id="AET1Gv20193900.1">
    <property type="protein sequence ID" value="AET1Gv20193900.1"/>
    <property type="gene ID" value="AET1Gv20193900"/>
</dbReference>
<proteinExistence type="predicted"/>
<reference evidence="2" key="2">
    <citation type="journal article" date="2017" name="Nat. Plants">
        <title>The Aegilops tauschii genome reveals multiple impacts of transposons.</title>
        <authorList>
            <person name="Zhao G."/>
            <person name="Zou C."/>
            <person name="Li K."/>
            <person name="Wang K."/>
            <person name="Li T."/>
            <person name="Gao L."/>
            <person name="Zhang X."/>
            <person name="Wang H."/>
            <person name="Yang Z."/>
            <person name="Liu X."/>
            <person name="Jiang W."/>
            <person name="Mao L."/>
            <person name="Kong X."/>
            <person name="Jiao Y."/>
            <person name="Jia J."/>
        </authorList>
    </citation>
    <scope>NUCLEOTIDE SEQUENCE [LARGE SCALE GENOMIC DNA]</scope>
    <source>
        <strain evidence="2">cv. AL8/78</strain>
    </source>
</reference>
<dbReference type="Gramene" id="AET1Gv20193900.1">
    <property type="protein sequence ID" value="AET1Gv20193900.1"/>
    <property type="gene ID" value="AET1Gv20193900"/>
</dbReference>
<organism evidence="1 2">
    <name type="scientific">Aegilops tauschii subsp. strangulata</name>
    <name type="common">Goatgrass</name>
    <dbReference type="NCBI Taxonomy" id="200361"/>
    <lineage>
        <taxon>Eukaryota</taxon>
        <taxon>Viridiplantae</taxon>
        <taxon>Streptophyta</taxon>
        <taxon>Embryophyta</taxon>
        <taxon>Tracheophyta</taxon>
        <taxon>Spermatophyta</taxon>
        <taxon>Magnoliopsida</taxon>
        <taxon>Liliopsida</taxon>
        <taxon>Poales</taxon>
        <taxon>Poaceae</taxon>
        <taxon>BOP clade</taxon>
        <taxon>Pooideae</taxon>
        <taxon>Triticodae</taxon>
        <taxon>Triticeae</taxon>
        <taxon>Triticinae</taxon>
        <taxon>Aegilops</taxon>
    </lineage>
</organism>
<name>A0A452XWY4_AEGTS</name>
<dbReference type="AlphaFoldDB" id="A0A452XWY4"/>
<reference evidence="1" key="5">
    <citation type="journal article" date="2021" name="G3 (Bethesda)">
        <title>Aegilops tauschii genome assembly Aet v5.0 features greater sequence contiguity and improved annotation.</title>
        <authorList>
            <person name="Wang L."/>
            <person name="Zhu T."/>
            <person name="Rodriguez J.C."/>
            <person name="Deal K.R."/>
            <person name="Dubcovsky J."/>
            <person name="McGuire P.E."/>
            <person name="Lux T."/>
            <person name="Spannagl M."/>
            <person name="Mayer K.F.X."/>
            <person name="Baldrich P."/>
            <person name="Meyers B.C."/>
            <person name="Huo N."/>
            <person name="Gu Y.Q."/>
            <person name="Zhou H."/>
            <person name="Devos K.M."/>
            <person name="Bennetzen J.L."/>
            <person name="Unver T."/>
            <person name="Budak H."/>
            <person name="Gulick P.J."/>
            <person name="Galiba G."/>
            <person name="Kalapos B."/>
            <person name="Nelson D.R."/>
            <person name="Li P."/>
            <person name="You F.M."/>
            <person name="Luo M.C."/>
            <person name="Dvorak J."/>
        </authorList>
    </citation>
    <scope>NUCLEOTIDE SEQUENCE [LARGE SCALE GENOMIC DNA]</scope>
    <source>
        <strain evidence="1">cv. AL8/78</strain>
    </source>
</reference>
<accession>A0A452XWY4</accession>
<keyword evidence="2" id="KW-1185">Reference proteome</keyword>